<proteinExistence type="predicted"/>
<dbReference type="STRING" id="1464123.SAMN05444126_10524"/>
<evidence type="ECO:0000313" key="2">
    <source>
        <dbReference type="Proteomes" id="UP000199318"/>
    </source>
</evidence>
<gene>
    <name evidence="1" type="ORF">SAMN05444126_10524</name>
</gene>
<keyword evidence="2" id="KW-1185">Reference proteome</keyword>
<sequence length="303" mass="35769">MQTTTDLLTKFKQFPSLLGEDLTYIRSQSFFADNLTTLDYEDQQKNNWRVYFFEKPLTRVYLGVLFDYIAAELDDEAILHRVVCSPEFADNYRALLEQFEFSCFNIYELASVQPMLSQAAQDRSSGRTYEDELIMFGEDLLHQDLNTAWSDFTLLFSDRVVKKELSATEAEQQRHFHVYFRSELYDEGQLRIVYKQGERKLKCPHTVHLELIGIENRAETLFLTTLPLMEALDRREGQLFVNIPYDEKRIETNDRERIEWILKKWELDTFDMMSLQDYSINEMRTFIQKMAAVTLLQGAAVKS</sequence>
<dbReference type="OrthoDB" id="2965876at2"/>
<dbReference type="EMBL" id="FOGV01000005">
    <property type="protein sequence ID" value="SER74057.1"/>
    <property type="molecule type" value="Genomic_DNA"/>
</dbReference>
<dbReference type="AlphaFoldDB" id="A0A1H9RN48"/>
<dbReference type="RefSeq" id="WP_093072190.1">
    <property type="nucleotide sequence ID" value="NZ_FOGV01000005.1"/>
</dbReference>
<organism evidence="1 2">
    <name type="scientific">Salisediminibacterium halotolerans</name>
    <dbReference type="NCBI Taxonomy" id="517425"/>
    <lineage>
        <taxon>Bacteria</taxon>
        <taxon>Bacillati</taxon>
        <taxon>Bacillota</taxon>
        <taxon>Bacilli</taxon>
        <taxon>Bacillales</taxon>
        <taxon>Bacillaceae</taxon>
        <taxon>Salisediminibacterium</taxon>
    </lineage>
</organism>
<protein>
    <submittedName>
        <fullName evidence="1">Uncharacterized protein</fullName>
    </submittedName>
</protein>
<name>A0A1H9RN48_9BACI</name>
<accession>A0A1H9RN48</accession>
<evidence type="ECO:0000313" key="1">
    <source>
        <dbReference type="EMBL" id="SER74057.1"/>
    </source>
</evidence>
<dbReference type="Proteomes" id="UP000199318">
    <property type="component" value="Unassembled WGS sequence"/>
</dbReference>
<reference evidence="2" key="1">
    <citation type="submission" date="2016-10" db="EMBL/GenBank/DDBJ databases">
        <authorList>
            <person name="de Groot N.N."/>
        </authorList>
    </citation>
    <scope>NUCLEOTIDE SEQUENCE [LARGE SCALE GENOMIC DNA]</scope>
    <source>
        <strain evidence="2">10nlg</strain>
    </source>
</reference>
<comment type="caution">
    <text evidence="1">The sequence shown here is derived from an EMBL/GenBank/DDBJ whole genome shotgun (WGS) entry which is preliminary data.</text>
</comment>